<dbReference type="InterPro" id="IPR041555">
    <property type="entry name" value="MG3"/>
</dbReference>
<dbReference type="GO" id="GO:0004867">
    <property type="term" value="F:serine-type endopeptidase inhibitor activity"/>
    <property type="evidence" value="ECO:0007669"/>
    <property type="project" value="UniProtKB-KW"/>
</dbReference>
<evidence type="ECO:0000259" key="8">
    <source>
        <dbReference type="SMART" id="SM01360"/>
    </source>
</evidence>
<evidence type="ECO:0008006" key="11">
    <source>
        <dbReference type="Google" id="ProtNLM"/>
    </source>
</evidence>
<dbReference type="InterPro" id="IPR050473">
    <property type="entry name" value="A2M/Complement_sys"/>
</dbReference>
<keyword evidence="10" id="KW-1185">Reference proteome</keyword>
<keyword evidence="3 6" id="KW-0732">Signal</keyword>
<dbReference type="InterPro" id="IPR014756">
    <property type="entry name" value="Ig_E-set"/>
</dbReference>
<dbReference type="Pfam" id="PF07703">
    <property type="entry name" value="A2M_BRD"/>
    <property type="match status" value="1"/>
</dbReference>
<evidence type="ECO:0000256" key="6">
    <source>
        <dbReference type="SAM" id="SignalP"/>
    </source>
</evidence>
<dbReference type="Gene3D" id="2.20.130.20">
    <property type="match status" value="1"/>
</dbReference>
<dbReference type="Pfam" id="PF17789">
    <property type="entry name" value="MG4"/>
    <property type="match status" value="1"/>
</dbReference>
<keyword evidence="2" id="KW-0646">Protease inhibitor</keyword>
<dbReference type="PANTHER" id="PTHR11412">
    <property type="entry name" value="MACROGLOBULIN / COMPLEMENT"/>
    <property type="match status" value="1"/>
</dbReference>
<feature type="signal peptide" evidence="6">
    <location>
        <begin position="1"/>
        <end position="27"/>
    </location>
</feature>
<dbReference type="GO" id="GO:0007399">
    <property type="term" value="P:nervous system development"/>
    <property type="evidence" value="ECO:0007669"/>
    <property type="project" value="UniProtKB-ARBA"/>
</dbReference>
<evidence type="ECO:0000313" key="9">
    <source>
        <dbReference type="EMBL" id="CAL1570835.1"/>
    </source>
</evidence>
<evidence type="ECO:0000256" key="5">
    <source>
        <dbReference type="ARBA" id="ARBA00023180"/>
    </source>
</evidence>
<dbReference type="AlphaFoldDB" id="A0AAV2J2B9"/>
<evidence type="ECO:0000256" key="1">
    <source>
        <dbReference type="ARBA" id="ARBA00010952"/>
    </source>
</evidence>
<keyword evidence="4" id="KW-0722">Serine protease inhibitor</keyword>
<dbReference type="SMART" id="SM01359">
    <property type="entry name" value="A2M_N_2"/>
    <property type="match status" value="1"/>
</dbReference>
<dbReference type="Pfam" id="PF17791">
    <property type="entry name" value="MG3"/>
    <property type="match status" value="1"/>
</dbReference>
<sequence>MGRPGMQMETWVLFVAFGCMCVGQALADLLYFVPVPAVWESGAQVRFCASLLKVDKNDKHKMTVTLLSPELNTTLLQKESNQDFHTCSTFLAPLVIKDTVQHFQVEVIGKKMYSRETRKVLIRANKPVTFIQTDKPIFLPGQTVYFRVVTMDTKLRPACRKYDIIELQDPHGNRIGQWLNLTAEGKIVQRSFALNFEAKEGSYQLSVTSGEDTIYHSFKVEKYVLPKFDVKITSKDEVSIAQEEISIKACAEYTYKQPVPGIVKIDVCRPINRYMFGFSRNEDDVPSVTAPCHKESKTADATGCAVFTIPMSTFKEIDQKALLDTLEVVVDMEEEGTGITFTQHKRVTISFVVGTLSFFDTPNIYEKDSTLQGKVKAVAYNEQPLVNKALYLFEGERWSSRHLQNLTTDNNGVATFSLDTSAYSGEIHLHISITPELEYPKYREEHYENGEIRVAFAQQSTLDTKTVSSLEVKKNSEPFPCDTEQDIFINYSVVKEMEAEMDIMYLVYGRDTIVTHGLKRIQVKPNTVTEGSFSFKLQITADLAPVFNVVTYALLPSQFPIAHSATFETEKCFNHKVKLDFTPAQGVPGEKASLRVTASASSLCGISVIDQSVLIQEPDRYLKPETIYDLLPANKYVPYEIQDQMDCLSVRPKRSILPFPVNKDDAHTVFQNAGLKMVTNVMIRVPDCLKYLGREYFQGHGFVARMEDRVVAMAAPNAMGAGGGGGLPPIVSVRTFFPETWIWDLVEVGTSGFTDKPITVPDTITTWETEAFCLSSKGFGLAPRVQFTVFQPFFLELTLPYSIIRGERFILKATVFSYLESCMMVAVNPIPGSYTLTRWAELSTRSVSVEMNV</sequence>
<dbReference type="InterPro" id="IPR002890">
    <property type="entry name" value="MG2"/>
</dbReference>
<dbReference type="SUPFAM" id="SSF81296">
    <property type="entry name" value="E set domains"/>
    <property type="match status" value="1"/>
</dbReference>
<dbReference type="Pfam" id="PF01835">
    <property type="entry name" value="MG2"/>
    <property type="match status" value="1"/>
</dbReference>
<dbReference type="EMBL" id="OZ035832">
    <property type="protein sequence ID" value="CAL1570835.1"/>
    <property type="molecule type" value="Genomic_DNA"/>
</dbReference>
<evidence type="ECO:0000256" key="3">
    <source>
        <dbReference type="ARBA" id="ARBA00022729"/>
    </source>
</evidence>
<protein>
    <recommendedName>
        <fullName evidence="11">Alpha-2-macroglobulin-like</fullName>
    </recommendedName>
</protein>
<gene>
    <name evidence="9" type="ORF">KC01_LOCUS3056</name>
</gene>
<organism evidence="9 10">
    <name type="scientific">Knipowitschia caucasica</name>
    <name type="common">Caucasian dwarf goby</name>
    <name type="synonym">Pomatoschistus caucasicus</name>
    <dbReference type="NCBI Taxonomy" id="637954"/>
    <lineage>
        <taxon>Eukaryota</taxon>
        <taxon>Metazoa</taxon>
        <taxon>Chordata</taxon>
        <taxon>Craniata</taxon>
        <taxon>Vertebrata</taxon>
        <taxon>Euteleostomi</taxon>
        <taxon>Actinopterygii</taxon>
        <taxon>Neopterygii</taxon>
        <taxon>Teleostei</taxon>
        <taxon>Neoteleostei</taxon>
        <taxon>Acanthomorphata</taxon>
        <taxon>Gobiaria</taxon>
        <taxon>Gobiiformes</taxon>
        <taxon>Gobioidei</taxon>
        <taxon>Gobiidae</taxon>
        <taxon>Gobiinae</taxon>
        <taxon>Knipowitschia</taxon>
    </lineage>
</organism>
<dbReference type="InterPro" id="IPR001599">
    <property type="entry name" value="Macroglobln_a2"/>
</dbReference>
<dbReference type="Pfam" id="PF00207">
    <property type="entry name" value="A2M"/>
    <property type="match status" value="1"/>
</dbReference>
<proteinExistence type="inferred from homology"/>
<dbReference type="SMART" id="SM01360">
    <property type="entry name" value="A2M"/>
    <property type="match status" value="1"/>
</dbReference>
<evidence type="ECO:0000259" key="7">
    <source>
        <dbReference type="SMART" id="SM01359"/>
    </source>
</evidence>
<evidence type="ECO:0000256" key="4">
    <source>
        <dbReference type="ARBA" id="ARBA00022900"/>
    </source>
</evidence>
<dbReference type="Gene3D" id="2.60.40.1930">
    <property type="match status" value="2"/>
</dbReference>
<dbReference type="InterPro" id="IPR011625">
    <property type="entry name" value="A2M_N_BRD"/>
</dbReference>
<feature type="domain" description="Alpha-2-macroglobulin bait region" evidence="7">
    <location>
        <begin position="470"/>
        <end position="616"/>
    </location>
</feature>
<dbReference type="Proteomes" id="UP001497482">
    <property type="component" value="Chromosome 10"/>
</dbReference>
<dbReference type="FunFam" id="2.60.40.1930:FF:000001">
    <property type="entry name" value="CD109 isoform 3"/>
    <property type="match status" value="1"/>
</dbReference>
<name>A0AAV2J2B9_KNICA</name>
<dbReference type="PANTHER" id="PTHR11412:SF150">
    <property type="entry name" value="ALPHA-2-MACROGLOBULIN-RELATED"/>
    <property type="match status" value="1"/>
</dbReference>
<evidence type="ECO:0000313" key="10">
    <source>
        <dbReference type="Proteomes" id="UP001497482"/>
    </source>
</evidence>
<feature type="domain" description="Alpha-2-macroglobulin" evidence="8">
    <location>
        <begin position="740"/>
        <end position="829"/>
    </location>
</feature>
<comment type="similarity">
    <text evidence="1">Belongs to the protease inhibitor I39 (alpha-2-macroglobulin) family.</text>
</comment>
<feature type="chain" id="PRO_5043561945" description="Alpha-2-macroglobulin-like" evidence="6">
    <location>
        <begin position="28"/>
        <end position="853"/>
    </location>
</feature>
<accession>A0AAV2J2B9</accession>
<dbReference type="InterPro" id="IPR040839">
    <property type="entry name" value="MG4"/>
</dbReference>
<reference evidence="9 10" key="1">
    <citation type="submission" date="2024-04" db="EMBL/GenBank/DDBJ databases">
        <authorList>
            <person name="Waldvogel A.-M."/>
            <person name="Schoenle A."/>
        </authorList>
    </citation>
    <scope>NUCLEOTIDE SEQUENCE [LARGE SCALE GENOMIC DNA]</scope>
</reference>
<keyword evidence="5" id="KW-0325">Glycoprotein</keyword>
<dbReference type="InterPro" id="IPR013783">
    <property type="entry name" value="Ig-like_fold"/>
</dbReference>
<evidence type="ECO:0000256" key="2">
    <source>
        <dbReference type="ARBA" id="ARBA00022690"/>
    </source>
</evidence>
<dbReference type="Gene3D" id="2.60.40.10">
    <property type="entry name" value="Immunoglobulins"/>
    <property type="match status" value="1"/>
</dbReference>
<dbReference type="Gene3D" id="2.60.40.1940">
    <property type="match status" value="1"/>
</dbReference>